<dbReference type="Gene3D" id="2.60.120.10">
    <property type="entry name" value="Jelly Rolls"/>
    <property type="match status" value="1"/>
</dbReference>
<sequence>MNDPATHFAVEAIGTPTETGRYVDRTAIDPVEILPGLSFQPILGSNTLLNFVTYAPHSEAPLHTHEEEQIVLVLEGELHFQLNGHTRLMRPGDVAVVPSWVPHGAHTLDVPCVQVDFFNPPRQTLLSQADAAIAASSELCG</sequence>
<dbReference type="EMBL" id="CP073720">
    <property type="protein sequence ID" value="UWP86569.1"/>
    <property type="molecule type" value="Genomic_DNA"/>
</dbReference>
<reference evidence="2" key="1">
    <citation type="submission" date="2021-04" db="EMBL/GenBank/DDBJ databases">
        <authorList>
            <person name="Hartkoorn R.C."/>
            <person name="Beaudoing E."/>
            <person name="Hot D."/>
        </authorList>
    </citation>
    <scope>NUCLEOTIDE SEQUENCE</scope>
    <source>
        <strain evidence="2">NRRL B-16292</strain>
    </source>
</reference>
<proteinExistence type="predicted"/>
<feature type="domain" description="Cupin type-2" evidence="1">
    <location>
        <begin position="51"/>
        <end position="106"/>
    </location>
</feature>
<dbReference type="InterPro" id="IPR011051">
    <property type="entry name" value="RmlC_Cupin_sf"/>
</dbReference>
<organism evidence="2 3">
    <name type="scientific">Dactylosporangium fulvum</name>
    <dbReference type="NCBI Taxonomy" id="53359"/>
    <lineage>
        <taxon>Bacteria</taxon>
        <taxon>Bacillati</taxon>
        <taxon>Actinomycetota</taxon>
        <taxon>Actinomycetes</taxon>
        <taxon>Micromonosporales</taxon>
        <taxon>Micromonosporaceae</taxon>
        <taxon>Dactylosporangium</taxon>
    </lineage>
</organism>
<dbReference type="Pfam" id="PF07883">
    <property type="entry name" value="Cupin_2"/>
    <property type="match status" value="1"/>
</dbReference>
<dbReference type="SUPFAM" id="SSF51182">
    <property type="entry name" value="RmlC-like cupins"/>
    <property type="match status" value="1"/>
</dbReference>
<dbReference type="InterPro" id="IPR052535">
    <property type="entry name" value="Bacilysin_H2HPP_isomerase"/>
</dbReference>
<dbReference type="Proteomes" id="UP001059617">
    <property type="component" value="Chromosome"/>
</dbReference>
<evidence type="ECO:0000313" key="3">
    <source>
        <dbReference type="Proteomes" id="UP001059617"/>
    </source>
</evidence>
<accession>A0ABY5WBH2</accession>
<dbReference type="PANTHER" id="PTHR40112">
    <property type="entry name" value="H2HPP ISOMERASE"/>
    <property type="match status" value="1"/>
</dbReference>
<dbReference type="PANTHER" id="PTHR40112:SF1">
    <property type="entry name" value="H2HPP ISOMERASE"/>
    <property type="match status" value="1"/>
</dbReference>
<reference evidence="2" key="2">
    <citation type="submission" date="2022-09" db="EMBL/GenBank/DDBJ databases">
        <title>Biosynthetic gene clusters of Dactylosporangioum fulvum.</title>
        <authorList>
            <person name="Caradec T."/>
        </authorList>
    </citation>
    <scope>NUCLEOTIDE SEQUENCE</scope>
    <source>
        <strain evidence="2">NRRL B-16292</strain>
    </source>
</reference>
<evidence type="ECO:0000259" key="1">
    <source>
        <dbReference type="Pfam" id="PF07883"/>
    </source>
</evidence>
<dbReference type="InterPro" id="IPR013096">
    <property type="entry name" value="Cupin_2"/>
</dbReference>
<keyword evidence="3" id="KW-1185">Reference proteome</keyword>
<dbReference type="CDD" id="cd02238">
    <property type="entry name" value="cupin_KdgF"/>
    <property type="match status" value="1"/>
</dbReference>
<name>A0ABY5WBH2_9ACTN</name>
<gene>
    <name evidence="2" type="ORF">Dfulv_20945</name>
</gene>
<protein>
    <submittedName>
        <fullName evidence="2">Cupin domain-containing protein</fullName>
    </submittedName>
</protein>
<dbReference type="InterPro" id="IPR014710">
    <property type="entry name" value="RmlC-like_jellyroll"/>
</dbReference>
<dbReference type="RefSeq" id="WP_259865870.1">
    <property type="nucleotide sequence ID" value="NZ_BAAAST010000003.1"/>
</dbReference>
<evidence type="ECO:0000313" key="2">
    <source>
        <dbReference type="EMBL" id="UWP86569.1"/>
    </source>
</evidence>